<feature type="domain" description="Major facilitator superfamily (MFS) profile" evidence="10">
    <location>
        <begin position="21"/>
        <end position="504"/>
    </location>
</feature>
<dbReference type="SUPFAM" id="SSF103473">
    <property type="entry name" value="MFS general substrate transporter"/>
    <property type="match status" value="1"/>
</dbReference>
<feature type="transmembrane region" description="Helical" evidence="9">
    <location>
        <begin position="437"/>
        <end position="459"/>
    </location>
</feature>
<evidence type="ECO:0000256" key="5">
    <source>
        <dbReference type="ARBA" id="ARBA00022847"/>
    </source>
</evidence>
<feature type="transmembrane region" description="Helical" evidence="9">
    <location>
        <begin position="205"/>
        <end position="224"/>
    </location>
</feature>
<dbReference type="AlphaFoldDB" id="A0A2G5DSX6"/>
<dbReference type="GO" id="GO:0006817">
    <property type="term" value="P:phosphate ion transport"/>
    <property type="evidence" value="ECO:0007669"/>
    <property type="project" value="UniProtKB-KW"/>
</dbReference>
<keyword evidence="2" id="KW-0813">Transport</keyword>
<dbReference type="GO" id="GO:0015293">
    <property type="term" value="F:symporter activity"/>
    <property type="evidence" value="ECO:0007669"/>
    <property type="project" value="UniProtKB-KW"/>
</dbReference>
<feature type="transmembrane region" description="Helical" evidence="9">
    <location>
        <begin position="21"/>
        <end position="43"/>
    </location>
</feature>
<gene>
    <name evidence="11" type="ORF">AQUCO_01500266v1</name>
</gene>
<feature type="transmembrane region" description="Helical" evidence="9">
    <location>
        <begin position="63"/>
        <end position="86"/>
    </location>
</feature>
<sequence length="546" mass="60603">MALKVLSALDSAKTQYYHFKAIIIAGMGLFSDAYDLFCIPPIMKLIGRIYYDYESEHHERGVTPPSVICISIVIALLGAVLGQLVFGWLGDKIGRRRVYGLTLMLMVFSSIGCGFSICRSKKCVIGTLCFFRFLLGFGVGGDYPISATIMSEFANKRTRGSFIAAVFSMQGIGIVVSSLVTIVVCTIFKHASKATSGETPDEADLAWRLILIFGFVPAALTYYWRMMMPETARYTALVEQNLSQAVKDMEKVLDVQIAEEFDMVPITPSYGLISKQFIWNHGRDLFASSASWFLVDVVFYSSNLFQSEILKDDDKPTQANLLVKLERINLYEEAINVAKFQAFFAICSIIPGYWATVFFIDRIGRVKIQIMGFFGMAICLLGLGIPFHSVWETRNKYTTIGFYILFGLTFFFSNFGPNTTTFIVPAELFPARFRSTCHGISGAAGKIGAIIGSVGFLLASQNKDATKVDKGYIKGIGMTNALVILSANCVLGMIVTYFFTRETMGRSLEENENQNEEEETGQVSFLRCFTSPREMSDHASTVAVIA</sequence>
<keyword evidence="7 9" id="KW-0472">Membrane</keyword>
<evidence type="ECO:0000256" key="3">
    <source>
        <dbReference type="ARBA" id="ARBA00022592"/>
    </source>
</evidence>
<evidence type="ECO:0000313" key="12">
    <source>
        <dbReference type="Proteomes" id="UP000230069"/>
    </source>
</evidence>
<dbReference type="FunFam" id="1.20.1250.20:FF:000175">
    <property type="entry name" value="Inorganic phosphate transporter 1-6"/>
    <property type="match status" value="1"/>
</dbReference>
<dbReference type="FunCoup" id="A0A2G5DSX6">
    <property type="interactions" value="303"/>
</dbReference>
<keyword evidence="12" id="KW-1185">Reference proteome</keyword>
<dbReference type="CDD" id="cd17364">
    <property type="entry name" value="MFS_PhT"/>
    <property type="match status" value="1"/>
</dbReference>
<dbReference type="Proteomes" id="UP000230069">
    <property type="component" value="Unassembled WGS sequence"/>
</dbReference>
<dbReference type="InterPro" id="IPR005828">
    <property type="entry name" value="MFS_sugar_transport-like"/>
</dbReference>
<keyword evidence="5" id="KW-0769">Symport</keyword>
<keyword evidence="3" id="KW-0592">Phosphate transport</keyword>
<keyword evidence="4 9" id="KW-0812">Transmembrane</keyword>
<feature type="transmembrane region" description="Helical" evidence="9">
    <location>
        <begin position="372"/>
        <end position="391"/>
    </location>
</feature>
<comment type="subcellular location">
    <subcellularLocation>
        <location evidence="1">Membrane</location>
        <topology evidence="1">Multi-pass membrane protein</topology>
    </subcellularLocation>
</comment>
<feature type="transmembrane region" description="Helical" evidence="9">
    <location>
        <begin position="479"/>
        <end position="499"/>
    </location>
</feature>
<dbReference type="OrthoDB" id="433512at2759"/>
<feature type="transmembrane region" description="Helical" evidence="9">
    <location>
        <begin position="162"/>
        <end position="185"/>
    </location>
</feature>
<organism evidence="11 12">
    <name type="scientific">Aquilegia coerulea</name>
    <name type="common">Rocky mountain columbine</name>
    <dbReference type="NCBI Taxonomy" id="218851"/>
    <lineage>
        <taxon>Eukaryota</taxon>
        <taxon>Viridiplantae</taxon>
        <taxon>Streptophyta</taxon>
        <taxon>Embryophyta</taxon>
        <taxon>Tracheophyta</taxon>
        <taxon>Spermatophyta</taxon>
        <taxon>Magnoliopsida</taxon>
        <taxon>Ranunculales</taxon>
        <taxon>Ranunculaceae</taxon>
        <taxon>Thalictroideae</taxon>
        <taxon>Aquilegia</taxon>
    </lineage>
</organism>
<accession>A0A2G5DSX6</accession>
<dbReference type="STRING" id="218851.A0A2G5DSX6"/>
<evidence type="ECO:0000313" key="11">
    <source>
        <dbReference type="EMBL" id="PIA46608.1"/>
    </source>
</evidence>
<dbReference type="PROSITE" id="PS50850">
    <property type="entry name" value="MFS"/>
    <property type="match status" value="1"/>
</dbReference>
<dbReference type="InterPro" id="IPR020846">
    <property type="entry name" value="MFS_dom"/>
</dbReference>
<evidence type="ECO:0000256" key="2">
    <source>
        <dbReference type="ARBA" id="ARBA00022448"/>
    </source>
</evidence>
<reference evidence="11 12" key="1">
    <citation type="submission" date="2017-09" db="EMBL/GenBank/DDBJ databases">
        <title>WGS assembly of Aquilegia coerulea Goldsmith.</title>
        <authorList>
            <person name="Hodges S."/>
            <person name="Kramer E."/>
            <person name="Nordborg M."/>
            <person name="Tomkins J."/>
            <person name="Borevitz J."/>
            <person name="Derieg N."/>
            <person name="Yan J."/>
            <person name="Mihaltcheva S."/>
            <person name="Hayes R.D."/>
            <person name="Rokhsar D."/>
        </authorList>
    </citation>
    <scope>NUCLEOTIDE SEQUENCE [LARGE SCALE GENOMIC DNA]</scope>
    <source>
        <strain evidence="12">cv. Goldsmith</strain>
    </source>
</reference>
<evidence type="ECO:0000259" key="10">
    <source>
        <dbReference type="PROSITE" id="PS50850"/>
    </source>
</evidence>
<dbReference type="PROSITE" id="PS00217">
    <property type="entry name" value="SUGAR_TRANSPORT_2"/>
    <property type="match status" value="1"/>
</dbReference>
<feature type="transmembrane region" description="Helical" evidence="9">
    <location>
        <begin position="397"/>
        <end position="416"/>
    </location>
</feature>
<evidence type="ECO:0000256" key="6">
    <source>
        <dbReference type="ARBA" id="ARBA00022989"/>
    </source>
</evidence>
<evidence type="ECO:0000256" key="1">
    <source>
        <dbReference type="ARBA" id="ARBA00004141"/>
    </source>
</evidence>
<dbReference type="Pfam" id="PF00083">
    <property type="entry name" value="Sugar_tr"/>
    <property type="match status" value="1"/>
</dbReference>
<dbReference type="Gene3D" id="1.20.1250.20">
    <property type="entry name" value="MFS general substrate transporter like domains"/>
    <property type="match status" value="1"/>
</dbReference>
<dbReference type="PANTHER" id="PTHR24064">
    <property type="entry name" value="SOLUTE CARRIER FAMILY 22 MEMBER"/>
    <property type="match status" value="1"/>
</dbReference>
<evidence type="ECO:0000256" key="8">
    <source>
        <dbReference type="ARBA" id="ARBA00044504"/>
    </source>
</evidence>
<feature type="transmembrane region" description="Helical" evidence="9">
    <location>
        <begin position="340"/>
        <end position="360"/>
    </location>
</feature>
<dbReference type="InterPro" id="IPR005829">
    <property type="entry name" value="Sugar_transporter_CS"/>
</dbReference>
<name>A0A2G5DSX6_AQUCA</name>
<protein>
    <recommendedName>
        <fullName evidence="10">Major facilitator superfamily (MFS) profile domain-containing protein</fullName>
    </recommendedName>
</protein>
<evidence type="ECO:0000256" key="9">
    <source>
        <dbReference type="SAM" id="Phobius"/>
    </source>
</evidence>
<dbReference type="GO" id="GO:0016020">
    <property type="term" value="C:membrane"/>
    <property type="evidence" value="ECO:0007669"/>
    <property type="project" value="UniProtKB-SubCell"/>
</dbReference>
<dbReference type="InParanoid" id="A0A2G5DSX6"/>
<feature type="transmembrane region" description="Helical" evidence="9">
    <location>
        <begin position="123"/>
        <end position="141"/>
    </location>
</feature>
<evidence type="ECO:0000256" key="4">
    <source>
        <dbReference type="ARBA" id="ARBA00022692"/>
    </source>
</evidence>
<comment type="similarity">
    <text evidence="8">Belongs to the major facilitator superfamily. Phosphate:H(+) symporter (TC 2.A.1.9) family.</text>
</comment>
<keyword evidence="6 9" id="KW-1133">Transmembrane helix</keyword>
<dbReference type="EMBL" id="KZ305032">
    <property type="protein sequence ID" value="PIA46608.1"/>
    <property type="molecule type" value="Genomic_DNA"/>
</dbReference>
<evidence type="ECO:0000256" key="7">
    <source>
        <dbReference type="ARBA" id="ARBA00023136"/>
    </source>
</evidence>
<proteinExistence type="inferred from homology"/>
<feature type="transmembrane region" description="Helical" evidence="9">
    <location>
        <begin position="98"/>
        <end position="117"/>
    </location>
</feature>
<dbReference type="InterPro" id="IPR036259">
    <property type="entry name" value="MFS_trans_sf"/>
</dbReference>